<feature type="domain" description="C2H2-type" evidence="2">
    <location>
        <begin position="4"/>
        <end position="30"/>
    </location>
</feature>
<dbReference type="EMBL" id="GGMS01006315">
    <property type="protein sequence ID" value="MBY75518.1"/>
    <property type="molecule type" value="Transcribed_RNA"/>
</dbReference>
<keyword evidence="1" id="KW-0479">Metal-binding</keyword>
<reference evidence="3" key="1">
    <citation type="submission" date="2018-04" db="EMBL/GenBank/DDBJ databases">
        <title>Transcriptome assembly of Sipha flava.</title>
        <authorList>
            <person name="Scully E.D."/>
            <person name="Geib S.M."/>
            <person name="Palmer N.A."/>
            <person name="Koch K."/>
            <person name="Bradshaw J."/>
            <person name="Heng-Moss T."/>
            <person name="Sarath G."/>
        </authorList>
    </citation>
    <scope>NUCLEOTIDE SEQUENCE</scope>
</reference>
<dbReference type="OrthoDB" id="6598182at2759"/>
<gene>
    <name evidence="3" type="ORF">g.26744</name>
</gene>
<dbReference type="InterPro" id="IPR052797">
    <property type="entry name" value="RegFact_GeneExpr_CellDeath"/>
</dbReference>
<dbReference type="PROSITE" id="PS00028">
    <property type="entry name" value="ZINC_FINGER_C2H2_1"/>
    <property type="match status" value="1"/>
</dbReference>
<dbReference type="GO" id="GO:0008270">
    <property type="term" value="F:zinc ion binding"/>
    <property type="evidence" value="ECO:0007669"/>
    <property type="project" value="UniProtKB-KW"/>
</dbReference>
<accession>A0A2S2QCP6</accession>
<dbReference type="AlphaFoldDB" id="A0A2S2QCP6"/>
<evidence type="ECO:0000259" key="2">
    <source>
        <dbReference type="PROSITE" id="PS50157"/>
    </source>
</evidence>
<keyword evidence="1" id="KW-0862">Zinc</keyword>
<dbReference type="PANTHER" id="PTHR33936">
    <property type="entry name" value="PROTEIN CBG17840"/>
    <property type="match status" value="1"/>
</dbReference>
<evidence type="ECO:0000256" key="1">
    <source>
        <dbReference type="PROSITE-ProRule" id="PRU00042"/>
    </source>
</evidence>
<name>A0A2S2QCP6_9HEMI</name>
<dbReference type="InterPro" id="IPR013087">
    <property type="entry name" value="Znf_C2H2_type"/>
</dbReference>
<dbReference type="Pfam" id="PF00096">
    <property type="entry name" value="zf-C2H2"/>
    <property type="match status" value="2"/>
</dbReference>
<sequence length="188" mass="22138">MDQLKCMRCNKYFSYKRTLKRHLVTCGSKHHKNIISIKCPDLRCSKIFTNKKLLKVHIEIDHGVQLQEKQIRFASMHEFNEWKSEVEENILCVYVLSARRTNCQNKKIMYLDCCQTSIFGSTLDIRNVKCQTKNIGSTCSSSMKVVTEKNGTIVVDFCITHFGHDVNLDRYYFTPEQDLQYLQNFYKL</sequence>
<evidence type="ECO:0000313" key="3">
    <source>
        <dbReference type="EMBL" id="MBY75518.1"/>
    </source>
</evidence>
<dbReference type="PROSITE" id="PS50157">
    <property type="entry name" value="ZINC_FINGER_C2H2_2"/>
    <property type="match status" value="1"/>
</dbReference>
<proteinExistence type="predicted"/>
<keyword evidence="1" id="KW-0863">Zinc-finger</keyword>
<dbReference type="PANTHER" id="PTHR33936:SF25">
    <property type="entry name" value="C2H2-TYPE DOMAIN-CONTAINING PROTEIN"/>
    <property type="match status" value="1"/>
</dbReference>
<dbReference type="Gene3D" id="3.30.160.60">
    <property type="entry name" value="Classic Zinc Finger"/>
    <property type="match status" value="1"/>
</dbReference>
<dbReference type="SMART" id="SM00355">
    <property type="entry name" value="ZnF_C2H2"/>
    <property type="match status" value="2"/>
</dbReference>
<protein>
    <recommendedName>
        <fullName evidence="2">C2H2-type domain-containing protein</fullName>
    </recommendedName>
</protein>
<organism evidence="3">
    <name type="scientific">Sipha flava</name>
    <name type="common">yellow sugarcane aphid</name>
    <dbReference type="NCBI Taxonomy" id="143950"/>
    <lineage>
        <taxon>Eukaryota</taxon>
        <taxon>Metazoa</taxon>
        <taxon>Ecdysozoa</taxon>
        <taxon>Arthropoda</taxon>
        <taxon>Hexapoda</taxon>
        <taxon>Insecta</taxon>
        <taxon>Pterygota</taxon>
        <taxon>Neoptera</taxon>
        <taxon>Paraneoptera</taxon>
        <taxon>Hemiptera</taxon>
        <taxon>Sternorrhyncha</taxon>
        <taxon>Aphidomorpha</taxon>
        <taxon>Aphidoidea</taxon>
        <taxon>Aphididae</taxon>
        <taxon>Sipha</taxon>
    </lineage>
</organism>